<keyword evidence="14" id="KW-0007">Acetylation</keyword>
<evidence type="ECO:0000256" key="5">
    <source>
        <dbReference type="ARBA" id="ARBA00008391"/>
    </source>
</evidence>
<evidence type="ECO:0000256" key="1">
    <source>
        <dbReference type="ARBA" id="ARBA00000868"/>
    </source>
</evidence>
<evidence type="ECO:0000256" key="12">
    <source>
        <dbReference type="ARBA" id="ARBA00022679"/>
    </source>
</evidence>
<dbReference type="GO" id="GO:0005737">
    <property type="term" value="C:cytoplasm"/>
    <property type="evidence" value="ECO:0007669"/>
    <property type="project" value="UniProtKB-SubCell"/>
</dbReference>
<evidence type="ECO:0000256" key="4">
    <source>
        <dbReference type="ARBA" id="ARBA00004659"/>
    </source>
</evidence>
<evidence type="ECO:0000256" key="10">
    <source>
        <dbReference type="ARBA" id="ARBA00022553"/>
    </source>
</evidence>
<dbReference type="HAMAP" id="MF_00004">
    <property type="entry name" value="Aden_phosphoribosyltr"/>
    <property type="match status" value="1"/>
</dbReference>
<evidence type="ECO:0000256" key="9">
    <source>
        <dbReference type="ARBA" id="ARBA00022490"/>
    </source>
</evidence>
<protein>
    <recommendedName>
        <fullName evidence="8">Adenine phosphoribosyltransferase</fullName>
        <ecNumber evidence="7">2.4.2.7</ecNumber>
    </recommendedName>
</protein>
<accession>A0AA41MHU4</accession>
<dbReference type="NCBIfam" id="NF002636">
    <property type="entry name" value="PRK02304.1-5"/>
    <property type="match status" value="1"/>
</dbReference>
<keyword evidence="13" id="KW-0660">Purine salvage</keyword>
<evidence type="ECO:0000256" key="7">
    <source>
        <dbReference type="ARBA" id="ARBA00011893"/>
    </source>
</evidence>
<evidence type="ECO:0000259" key="15">
    <source>
        <dbReference type="Pfam" id="PF00156"/>
    </source>
</evidence>
<gene>
    <name evidence="16" type="ORF">SUZIE_116580</name>
</gene>
<dbReference type="InterPro" id="IPR005764">
    <property type="entry name" value="Ade_phspho_trans"/>
</dbReference>
<dbReference type="GO" id="GO:0044209">
    <property type="term" value="P:AMP salvage"/>
    <property type="evidence" value="ECO:0007669"/>
    <property type="project" value="TreeGrafter"/>
</dbReference>
<evidence type="ECO:0000256" key="13">
    <source>
        <dbReference type="ARBA" id="ARBA00022726"/>
    </source>
</evidence>
<evidence type="ECO:0000313" key="17">
    <source>
        <dbReference type="Proteomes" id="UP001166674"/>
    </source>
</evidence>
<dbReference type="InterPro" id="IPR000836">
    <property type="entry name" value="PRTase_dom"/>
</dbReference>
<evidence type="ECO:0000313" key="16">
    <source>
        <dbReference type="EMBL" id="MBZ3872166.1"/>
    </source>
</evidence>
<dbReference type="GO" id="GO:0002055">
    <property type="term" value="F:adenine binding"/>
    <property type="evidence" value="ECO:0007669"/>
    <property type="project" value="TreeGrafter"/>
</dbReference>
<sequence>MAEHDLQLVARRIRSFPDFPIPGVLFRDISPLLKDPDSFRASIRLLAGHLKTTHGGKIDYIAGEWPGAALLCPARLDSRGFLFGPSLAQELGLGCVLIRKRGKLPGPTVSASYALEYGKAELEIQKDALEPGQKVVVVDDLLATGGTMRAACELLGQLRAEVLECVSLVELTSLKGREKLGAVPFFSLLQYE</sequence>
<dbReference type="EMBL" id="JAATJV010183900">
    <property type="protein sequence ID" value="MBZ3872166.1"/>
    <property type="molecule type" value="Genomic_DNA"/>
</dbReference>
<comment type="subunit">
    <text evidence="6">Homodimer.</text>
</comment>
<comment type="similarity">
    <text evidence="5">Belongs to the purine/pyrimidine phosphoribosyltransferase family.</text>
</comment>
<evidence type="ECO:0000256" key="11">
    <source>
        <dbReference type="ARBA" id="ARBA00022676"/>
    </source>
</evidence>
<keyword evidence="10" id="KW-0597">Phosphoprotein</keyword>
<dbReference type="InterPro" id="IPR029057">
    <property type="entry name" value="PRTase-like"/>
</dbReference>
<evidence type="ECO:0000256" key="3">
    <source>
        <dbReference type="ARBA" id="ARBA00004496"/>
    </source>
</evidence>
<dbReference type="EC" id="2.4.2.7" evidence="7"/>
<name>A0AA41MHU4_SCICA</name>
<evidence type="ECO:0000256" key="14">
    <source>
        <dbReference type="ARBA" id="ARBA00022990"/>
    </source>
</evidence>
<keyword evidence="9" id="KW-0963">Cytoplasm</keyword>
<comment type="catalytic activity">
    <reaction evidence="1">
        <text>AMP + diphosphate = 5-phospho-alpha-D-ribose 1-diphosphate + adenine</text>
        <dbReference type="Rhea" id="RHEA:16609"/>
        <dbReference type="ChEBI" id="CHEBI:16708"/>
        <dbReference type="ChEBI" id="CHEBI:33019"/>
        <dbReference type="ChEBI" id="CHEBI:58017"/>
        <dbReference type="ChEBI" id="CHEBI:456215"/>
        <dbReference type="EC" id="2.4.2.7"/>
    </reaction>
</comment>
<comment type="pathway">
    <text evidence="4">Purine metabolism; AMP biosynthesis via salvage pathway; AMP from adenine: step 1/1.</text>
</comment>
<keyword evidence="11 16" id="KW-0328">Glycosyltransferase</keyword>
<dbReference type="NCBIfam" id="NF002634">
    <property type="entry name" value="PRK02304.1-3"/>
    <property type="match status" value="1"/>
</dbReference>
<dbReference type="AlphaFoldDB" id="A0AA41MHU4"/>
<reference evidence="16" key="1">
    <citation type="submission" date="2020-03" db="EMBL/GenBank/DDBJ databases">
        <title>Studies in the Genomics of Life Span.</title>
        <authorList>
            <person name="Glass D."/>
        </authorList>
    </citation>
    <scope>NUCLEOTIDE SEQUENCE</scope>
    <source>
        <strain evidence="16">SUZIE</strain>
        <tissue evidence="16">Muscle</tissue>
    </source>
</reference>
<dbReference type="Gene3D" id="3.40.50.2020">
    <property type="match status" value="1"/>
</dbReference>
<dbReference type="PANTHER" id="PTHR32315">
    <property type="entry name" value="ADENINE PHOSPHORIBOSYLTRANSFERASE"/>
    <property type="match status" value="1"/>
</dbReference>
<dbReference type="FunFam" id="3.40.50.2020:FF:000123">
    <property type="entry name" value="Adenine phosphoribosyltransferase"/>
    <property type="match status" value="1"/>
</dbReference>
<feature type="domain" description="Phosphoribosyltransferase" evidence="15">
    <location>
        <begin position="32"/>
        <end position="170"/>
    </location>
</feature>
<comment type="caution">
    <text evidence="16">The sequence shown here is derived from an EMBL/GenBank/DDBJ whole genome shotgun (WGS) entry which is preliminary data.</text>
</comment>
<dbReference type="GO" id="GO:0016208">
    <property type="term" value="F:AMP binding"/>
    <property type="evidence" value="ECO:0007669"/>
    <property type="project" value="TreeGrafter"/>
</dbReference>
<dbReference type="SUPFAM" id="SSF53271">
    <property type="entry name" value="PRTase-like"/>
    <property type="match status" value="1"/>
</dbReference>
<comment type="subcellular location">
    <subcellularLocation>
        <location evidence="3">Cytoplasm</location>
    </subcellularLocation>
</comment>
<comment type="function">
    <text evidence="2">Catalyzes a salvage reaction resulting in the formation of AMP, that is energically less costly than de novo synthesis.</text>
</comment>
<dbReference type="GO" id="GO:0006166">
    <property type="term" value="P:purine ribonucleoside salvage"/>
    <property type="evidence" value="ECO:0007669"/>
    <property type="project" value="UniProtKB-KW"/>
</dbReference>
<dbReference type="Pfam" id="PF00156">
    <property type="entry name" value="Pribosyltran"/>
    <property type="match status" value="1"/>
</dbReference>
<dbReference type="NCBIfam" id="TIGR01090">
    <property type="entry name" value="apt"/>
    <property type="match status" value="1"/>
</dbReference>
<dbReference type="Proteomes" id="UP001166674">
    <property type="component" value="Unassembled WGS sequence"/>
</dbReference>
<organism evidence="16 17">
    <name type="scientific">Sciurus carolinensis</name>
    <name type="common">Eastern gray squirrel</name>
    <dbReference type="NCBI Taxonomy" id="30640"/>
    <lineage>
        <taxon>Eukaryota</taxon>
        <taxon>Metazoa</taxon>
        <taxon>Chordata</taxon>
        <taxon>Craniata</taxon>
        <taxon>Vertebrata</taxon>
        <taxon>Euteleostomi</taxon>
        <taxon>Mammalia</taxon>
        <taxon>Eutheria</taxon>
        <taxon>Euarchontoglires</taxon>
        <taxon>Glires</taxon>
        <taxon>Rodentia</taxon>
        <taxon>Sciuromorpha</taxon>
        <taxon>Sciuridae</taxon>
        <taxon>Sciurinae</taxon>
        <taxon>Sciurini</taxon>
        <taxon>Sciurus</taxon>
    </lineage>
</organism>
<evidence type="ECO:0000256" key="8">
    <source>
        <dbReference type="ARBA" id="ARBA00017366"/>
    </source>
</evidence>
<keyword evidence="12" id="KW-0808">Transferase</keyword>
<dbReference type="CDD" id="cd06223">
    <property type="entry name" value="PRTases_typeI"/>
    <property type="match status" value="1"/>
</dbReference>
<dbReference type="PANTHER" id="PTHR32315:SF3">
    <property type="entry name" value="ADENINE PHOSPHORIBOSYLTRANSFERASE"/>
    <property type="match status" value="1"/>
</dbReference>
<evidence type="ECO:0000256" key="2">
    <source>
        <dbReference type="ARBA" id="ARBA00003968"/>
    </source>
</evidence>
<keyword evidence="17" id="KW-1185">Reference proteome</keyword>
<dbReference type="GO" id="GO:0003999">
    <property type="term" value="F:adenine phosphoribosyltransferase activity"/>
    <property type="evidence" value="ECO:0007669"/>
    <property type="project" value="UniProtKB-EC"/>
</dbReference>
<evidence type="ECO:0000256" key="6">
    <source>
        <dbReference type="ARBA" id="ARBA00011738"/>
    </source>
</evidence>
<dbReference type="InterPro" id="IPR050054">
    <property type="entry name" value="UPRTase/APRTase"/>
</dbReference>
<dbReference type="GO" id="GO:0006168">
    <property type="term" value="P:adenine salvage"/>
    <property type="evidence" value="ECO:0007669"/>
    <property type="project" value="InterPro"/>
</dbReference>
<proteinExistence type="inferred from homology"/>